<feature type="signal peptide" evidence="2">
    <location>
        <begin position="1"/>
        <end position="17"/>
    </location>
</feature>
<name>A0A1I8PMX9_STOCA</name>
<dbReference type="Pfam" id="PF04527">
    <property type="entry name" value="Retinin_C"/>
    <property type="match status" value="1"/>
</dbReference>
<feature type="chain" id="PRO_5009326919" evidence="2">
    <location>
        <begin position="18"/>
        <end position="240"/>
    </location>
</feature>
<sequence>MDKLACIIFALIALVQGYPTLVKQELSVNTVADVIQVIPSAVSHQSQTVVHGNANTAIAPAVAVEENHEVPVVVGKSPPVIASDVSSSLAPEHRAAVDADIPNLKEQSSGSTDDNTEVVAAIETKSAPDSPESPVMADSADDKPMVKENTSVSDSNVSEAVSVAESVTPMETAATVDPALNLKTVADQNVDTAVITPAVSTSGIVLPPSEISFHGEPLLRSLTASGSLQSFLETPITFVH</sequence>
<dbReference type="VEuPathDB" id="VectorBase:SCAU009523"/>
<gene>
    <name evidence="3" type="primary">106094628</name>
</gene>
<proteinExistence type="predicted"/>
<evidence type="ECO:0000313" key="3">
    <source>
        <dbReference type="EnsemblMetazoa" id="SCAU009523-PA"/>
    </source>
</evidence>
<accession>A0A1I8PMX9</accession>
<dbReference type="Proteomes" id="UP000095300">
    <property type="component" value="Unassembled WGS sequence"/>
</dbReference>
<dbReference type="OrthoDB" id="7493332at2759"/>
<evidence type="ECO:0000256" key="1">
    <source>
        <dbReference type="SAM" id="MobiDB-lite"/>
    </source>
</evidence>
<dbReference type="EnsemblMetazoa" id="SCAU009523-RA">
    <property type="protein sequence ID" value="SCAU009523-PA"/>
    <property type="gene ID" value="SCAU009523"/>
</dbReference>
<organism evidence="3 4">
    <name type="scientific">Stomoxys calcitrans</name>
    <name type="common">Stable fly</name>
    <name type="synonym">Conops calcitrans</name>
    <dbReference type="NCBI Taxonomy" id="35570"/>
    <lineage>
        <taxon>Eukaryota</taxon>
        <taxon>Metazoa</taxon>
        <taxon>Ecdysozoa</taxon>
        <taxon>Arthropoda</taxon>
        <taxon>Hexapoda</taxon>
        <taxon>Insecta</taxon>
        <taxon>Pterygota</taxon>
        <taxon>Neoptera</taxon>
        <taxon>Endopterygota</taxon>
        <taxon>Diptera</taxon>
        <taxon>Brachycera</taxon>
        <taxon>Muscomorpha</taxon>
        <taxon>Muscoidea</taxon>
        <taxon>Muscidae</taxon>
        <taxon>Stomoxys</taxon>
    </lineage>
</organism>
<evidence type="ECO:0000256" key="2">
    <source>
        <dbReference type="SAM" id="SignalP"/>
    </source>
</evidence>
<evidence type="ECO:0000313" key="4">
    <source>
        <dbReference type="Proteomes" id="UP000095300"/>
    </source>
</evidence>
<protein>
    <submittedName>
        <fullName evidence="3">Uncharacterized protein</fullName>
    </submittedName>
</protein>
<feature type="region of interest" description="Disordered" evidence="1">
    <location>
        <begin position="123"/>
        <end position="158"/>
    </location>
</feature>
<keyword evidence="4" id="KW-1185">Reference proteome</keyword>
<dbReference type="KEGG" id="scac:106094628"/>
<keyword evidence="2" id="KW-0732">Signal</keyword>
<reference evidence="3" key="1">
    <citation type="submission" date="2020-05" db="UniProtKB">
        <authorList>
            <consortium name="EnsemblMetazoa"/>
        </authorList>
    </citation>
    <scope>IDENTIFICATION</scope>
    <source>
        <strain evidence="3">USDA</strain>
    </source>
</reference>
<dbReference type="AlphaFoldDB" id="A0A1I8PMX9"/>
<dbReference type="InterPro" id="IPR007614">
    <property type="entry name" value="Retinin_C"/>
</dbReference>